<evidence type="ECO:0000313" key="4">
    <source>
        <dbReference type="Proteomes" id="UP001596398"/>
    </source>
</evidence>
<dbReference type="GO" id="GO:0016757">
    <property type="term" value="F:glycosyltransferase activity"/>
    <property type="evidence" value="ECO:0007669"/>
    <property type="project" value="UniProtKB-KW"/>
</dbReference>
<reference evidence="3 4" key="1">
    <citation type="journal article" date="2019" name="Int. J. Syst. Evol. Microbiol.">
        <title>The Global Catalogue of Microorganisms (GCM) 10K type strain sequencing project: providing services to taxonomists for standard genome sequencing and annotation.</title>
        <authorList>
            <consortium name="The Broad Institute Genomics Platform"/>
            <consortium name="The Broad Institute Genome Sequencing Center for Infectious Disease"/>
            <person name="Wu L."/>
            <person name="Ma J."/>
        </authorList>
    </citation>
    <scope>NUCLEOTIDE SEQUENCE [LARGE SCALE GENOMIC DNA]</scope>
    <source>
        <strain evidence="3 4">DT85</strain>
    </source>
</reference>
<feature type="domain" description="Glycosyltransferase subfamily 4-like N-terminal" evidence="2">
    <location>
        <begin position="22"/>
        <end position="170"/>
    </location>
</feature>
<dbReference type="InterPro" id="IPR001296">
    <property type="entry name" value="Glyco_trans_1"/>
</dbReference>
<dbReference type="Pfam" id="PF13439">
    <property type="entry name" value="Glyco_transf_4"/>
    <property type="match status" value="1"/>
</dbReference>
<evidence type="ECO:0000259" key="1">
    <source>
        <dbReference type="Pfam" id="PF00534"/>
    </source>
</evidence>
<keyword evidence="3" id="KW-0808">Transferase</keyword>
<keyword evidence="3" id="KW-0328">Glycosyltransferase</keyword>
<protein>
    <submittedName>
        <fullName evidence="3">Glycosyltransferase family 4 protein</fullName>
        <ecNumber evidence="3">2.4.-.-</ecNumber>
    </submittedName>
</protein>
<accession>A0ABD5ZQ13</accession>
<dbReference type="InterPro" id="IPR028098">
    <property type="entry name" value="Glyco_trans_4-like_N"/>
</dbReference>
<dbReference type="GeneID" id="79267364"/>
<feature type="domain" description="Glycosyl transferase family 1" evidence="1">
    <location>
        <begin position="172"/>
        <end position="314"/>
    </location>
</feature>
<comment type="caution">
    <text evidence="3">The sequence shown here is derived from an EMBL/GenBank/DDBJ whole genome shotgun (WGS) entry which is preliminary data.</text>
</comment>
<keyword evidence="4" id="KW-1185">Reference proteome</keyword>
<dbReference type="PANTHER" id="PTHR12526:SF630">
    <property type="entry name" value="GLYCOSYLTRANSFERASE"/>
    <property type="match status" value="1"/>
</dbReference>
<evidence type="ECO:0000259" key="2">
    <source>
        <dbReference type="Pfam" id="PF13439"/>
    </source>
</evidence>
<dbReference type="AlphaFoldDB" id="A0ABD5ZQ13"/>
<sequence>MRVAVVAFETVHRSDRLGVARTEALARALSRRGHDVTVFCTEWWFGPDAGPWRVDDDLRYRRIDIGPAVGSSAARLPTLLAGFRPDVVHATPAPPAMLLSARVGAALARAPLVCDWYGDEGVEDSRLGGAARRAPARVLAPSRYVRSRLAEAGLAEERVEVLPEFLDFERVRETEPHPDPPDVVAGRRLDADANLESLFLGLAELREDDWTAAVVGDGPARAEFERTAADLRIDDRVRFVGDVSREERIALYRGAHTFVHTARREQFATELMWALACGCVGVVEYQSDSAAHELVEGRERGFRATSSEEIADAVVAAREYGRRTVDESMARYDRERVLSDLLDCYRELGAGL</sequence>
<proteinExistence type="predicted"/>
<dbReference type="Gene3D" id="3.40.50.2000">
    <property type="entry name" value="Glycogen Phosphorylase B"/>
    <property type="match status" value="2"/>
</dbReference>
<name>A0ABD5ZQ13_9EURY</name>
<organism evidence="3 4">
    <name type="scientific">Halosegnis marinus</name>
    <dbReference type="NCBI Taxonomy" id="3034023"/>
    <lineage>
        <taxon>Archaea</taxon>
        <taxon>Methanobacteriati</taxon>
        <taxon>Methanobacteriota</taxon>
        <taxon>Stenosarchaea group</taxon>
        <taxon>Halobacteria</taxon>
        <taxon>Halobacteriales</taxon>
        <taxon>Natronomonadaceae</taxon>
        <taxon>Halosegnis</taxon>
    </lineage>
</organism>
<dbReference type="EC" id="2.4.-.-" evidence="3"/>
<dbReference type="EMBL" id="JBHTAP010000001">
    <property type="protein sequence ID" value="MFC7235667.1"/>
    <property type="molecule type" value="Genomic_DNA"/>
</dbReference>
<dbReference type="RefSeq" id="WP_276233804.1">
    <property type="nucleotide sequence ID" value="NZ_CP119802.1"/>
</dbReference>
<dbReference type="Proteomes" id="UP001596398">
    <property type="component" value="Unassembled WGS sequence"/>
</dbReference>
<gene>
    <name evidence="3" type="ORF">ACFQJ4_10110</name>
</gene>
<dbReference type="CDD" id="cd03801">
    <property type="entry name" value="GT4_PimA-like"/>
    <property type="match status" value="1"/>
</dbReference>
<dbReference type="SUPFAM" id="SSF53756">
    <property type="entry name" value="UDP-Glycosyltransferase/glycogen phosphorylase"/>
    <property type="match status" value="1"/>
</dbReference>
<dbReference type="Pfam" id="PF00534">
    <property type="entry name" value="Glycos_transf_1"/>
    <property type="match status" value="1"/>
</dbReference>
<evidence type="ECO:0000313" key="3">
    <source>
        <dbReference type="EMBL" id="MFC7235667.1"/>
    </source>
</evidence>
<dbReference type="PANTHER" id="PTHR12526">
    <property type="entry name" value="GLYCOSYLTRANSFERASE"/>
    <property type="match status" value="1"/>
</dbReference>